<dbReference type="GO" id="GO:0006260">
    <property type="term" value="P:DNA replication"/>
    <property type="evidence" value="ECO:0007669"/>
    <property type="project" value="UniProtKB-UniRule"/>
</dbReference>
<keyword evidence="3 6" id="KW-0547">Nucleotide-binding</keyword>
<feature type="domain" description="AAA+ ATPase" evidence="7">
    <location>
        <begin position="21"/>
        <end position="362"/>
    </location>
</feature>
<dbReference type="GO" id="GO:0006302">
    <property type="term" value="P:double-strand break repair"/>
    <property type="evidence" value="ECO:0007669"/>
    <property type="project" value="TreeGrafter"/>
</dbReference>
<evidence type="ECO:0000256" key="4">
    <source>
        <dbReference type="ARBA" id="ARBA00022840"/>
    </source>
</evidence>
<evidence type="ECO:0000259" key="7">
    <source>
        <dbReference type="SMART" id="SM00382"/>
    </source>
</evidence>
<dbReference type="Proteomes" id="UP000177871">
    <property type="component" value="Unassembled WGS sequence"/>
</dbReference>
<comment type="caution">
    <text evidence="8">The sequence shown here is derived from an EMBL/GenBank/DDBJ whole genome shotgun (WGS) entry which is preliminary data.</text>
</comment>
<keyword evidence="6" id="KW-0742">SOS response</keyword>
<evidence type="ECO:0000256" key="5">
    <source>
        <dbReference type="ARBA" id="ARBA00023125"/>
    </source>
</evidence>
<evidence type="ECO:0000313" key="9">
    <source>
        <dbReference type="Proteomes" id="UP000177871"/>
    </source>
</evidence>
<evidence type="ECO:0000256" key="3">
    <source>
        <dbReference type="ARBA" id="ARBA00022741"/>
    </source>
</evidence>
<dbReference type="NCBIfam" id="TIGR00611">
    <property type="entry name" value="recf"/>
    <property type="match status" value="1"/>
</dbReference>
<protein>
    <recommendedName>
        <fullName evidence="6">DNA replication and repair protein RecF</fullName>
    </recommendedName>
</protein>
<dbReference type="Gene3D" id="1.20.1050.90">
    <property type="entry name" value="RecF/RecN/SMC, N-terminal domain"/>
    <property type="match status" value="1"/>
</dbReference>
<dbReference type="PANTHER" id="PTHR32182">
    <property type="entry name" value="DNA REPLICATION AND REPAIR PROTEIN RECF"/>
    <property type="match status" value="1"/>
</dbReference>
<dbReference type="InterPro" id="IPR027417">
    <property type="entry name" value="P-loop_NTPase"/>
</dbReference>
<keyword evidence="6" id="KW-0234">DNA repair</keyword>
<evidence type="ECO:0000256" key="2">
    <source>
        <dbReference type="ARBA" id="ARBA00022705"/>
    </source>
</evidence>
<accession>A0A1F6A3M2</accession>
<dbReference type="GO" id="GO:0000731">
    <property type="term" value="P:DNA synthesis involved in DNA repair"/>
    <property type="evidence" value="ECO:0007669"/>
    <property type="project" value="TreeGrafter"/>
</dbReference>
<dbReference type="GO" id="GO:0003697">
    <property type="term" value="F:single-stranded DNA binding"/>
    <property type="evidence" value="ECO:0007669"/>
    <property type="project" value="UniProtKB-UniRule"/>
</dbReference>
<dbReference type="EMBL" id="MFJK01000008">
    <property type="protein sequence ID" value="OGG19216.1"/>
    <property type="molecule type" value="Genomic_DNA"/>
</dbReference>
<dbReference type="STRING" id="1798381.A2721_00055"/>
<dbReference type="InterPro" id="IPR003395">
    <property type="entry name" value="RecF/RecN/SMC_N"/>
</dbReference>
<name>A0A1F6A3M2_9BACT</name>
<dbReference type="AlphaFoldDB" id="A0A1F6A3M2"/>
<sequence>MLKSLRLQNFRNYSKRTFEFSDKTTLIVGPNAIGKTNVLEAIYLLATGRSFRAEEEKELVKEGESFFRVDGGLEEKEVSLMGLMGPMGPMRKIYQVNGVNRRQVDFVGNLRAVLFNPQDLEIVVNSPATRRKYLDLVLLQVHKDYRVAIGIYERALRQRNHLLRRIRDENLQFTIYNSQLEYWDRLLVENGKIIHERRKDFLSYLSHWSNSTNLVFPISLHYDHSIISEERLAKYREAEIGAGVTLVGPQRDDFVISQIRNFKSETRNRDVRLFGSRGEQRLAVFAIKLGELEYVNGQSLIINDQSGSKPILLLDDIFSELDHENRHHILEVIPKQQTIMTTTDLHLVEKEFLKHVEVVKLG</sequence>
<evidence type="ECO:0000256" key="6">
    <source>
        <dbReference type="HAMAP-Rule" id="MF_00365"/>
    </source>
</evidence>
<dbReference type="Gene3D" id="3.40.50.300">
    <property type="entry name" value="P-loop containing nucleotide triphosphate hydrolases"/>
    <property type="match status" value="1"/>
</dbReference>
<dbReference type="SUPFAM" id="SSF52540">
    <property type="entry name" value="P-loop containing nucleoside triphosphate hydrolases"/>
    <property type="match status" value="1"/>
</dbReference>
<keyword evidence="5 6" id="KW-0238">DNA-binding</keyword>
<dbReference type="PANTHER" id="PTHR32182:SF0">
    <property type="entry name" value="DNA REPLICATION AND REPAIR PROTEIN RECF"/>
    <property type="match status" value="1"/>
</dbReference>
<dbReference type="HAMAP" id="MF_00365">
    <property type="entry name" value="RecF"/>
    <property type="match status" value="1"/>
</dbReference>
<dbReference type="GO" id="GO:0005524">
    <property type="term" value="F:ATP binding"/>
    <property type="evidence" value="ECO:0007669"/>
    <property type="project" value="UniProtKB-UniRule"/>
</dbReference>
<comment type="similarity">
    <text evidence="6">Belongs to the RecF family.</text>
</comment>
<dbReference type="InterPro" id="IPR042174">
    <property type="entry name" value="RecF_2"/>
</dbReference>
<keyword evidence="4 6" id="KW-0067">ATP-binding</keyword>
<comment type="function">
    <text evidence="6">The RecF protein is involved in DNA metabolism; it is required for DNA replication and normal SOS inducibility. RecF binds preferentially to single-stranded, linear DNA. It also seems to bind ATP.</text>
</comment>
<organism evidence="8 9">
    <name type="scientific">Candidatus Gottesmanbacteria bacterium RIFCSPHIGHO2_01_FULL_47_48</name>
    <dbReference type="NCBI Taxonomy" id="1798381"/>
    <lineage>
        <taxon>Bacteria</taxon>
        <taxon>Candidatus Gottesmaniibacteriota</taxon>
    </lineage>
</organism>
<reference evidence="8 9" key="1">
    <citation type="journal article" date="2016" name="Nat. Commun.">
        <title>Thousands of microbial genomes shed light on interconnected biogeochemical processes in an aquifer system.</title>
        <authorList>
            <person name="Anantharaman K."/>
            <person name="Brown C.T."/>
            <person name="Hug L.A."/>
            <person name="Sharon I."/>
            <person name="Castelle C.J."/>
            <person name="Probst A.J."/>
            <person name="Thomas B.C."/>
            <person name="Singh A."/>
            <person name="Wilkins M.J."/>
            <person name="Karaoz U."/>
            <person name="Brodie E.L."/>
            <person name="Williams K.H."/>
            <person name="Hubbard S.S."/>
            <person name="Banfield J.F."/>
        </authorList>
    </citation>
    <scope>NUCLEOTIDE SEQUENCE [LARGE SCALE GENOMIC DNA]</scope>
</reference>
<proteinExistence type="inferred from homology"/>
<evidence type="ECO:0000313" key="8">
    <source>
        <dbReference type="EMBL" id="OGG19216.1"/>
    </source>
</evidence>
<dbReference type="GO" id="GO:0009432">
    <property type="term" value="P:SOS response"/>
    <property type="evidence" value="ECO:0007669"/>
    <property type="project" value="UniProtKB-UniRule"/>
</dbReference>
<gene>
    <name evidence="6" type="primary">recF</name>
    <name evidence="8" type="ORF">A2721_00055</name>
</gene>
<dbReference type="SMART" id="SM00382">
    <property type="entry name" value="AAA"/>
    <property type="match status" value="1"/>
</dbReference>
<keyword evidence="6" id="KW-0227">DNA damage</keyword>
<dbReference type="GO" id="GO:0005737">
    <property type="term" value="C:cytoplasm"/>
    <property type="evidence" value="ECO:0007669"/>
    <property type="project" value="UniProtKB-SubCell"/>
</dbReference>
<dbReference type="Pfam" id="PF02463">
    <property type="entry name" value="SMC_N"/>
    <property type="match status" value="1"/>
</dbReference>
<dbReference type="InterPro" id="IPR001238">
    <property type="entry name" value="DNA-binding_RecF"/>
</dbReference>
<feature type="binding site" evidence="6">
    <location>
        <begin position="29"/>
        <end position="36"/>
    </location>
    <ligand>
        <name>ATP</name>
        <dbReference type="ChEBI" id="CHEBI:30616"/>
    </ligand>
</feature>
<comment type="subcellular location">
    <subcellularLocation>
        <location evidence="6">Cytoplasm</location>
    </subcellularLocation>
</comment>
<keyword evidence="2 6" id="KW-0235">DNA replication</keyword>
<evidence type="ECO:0000256" key="1">
    <source>
        <dbReference type="ARBA" id="ARBA00022490"/>
    </source>
</evidence>
<keyword evidence="1 6" id="KW-0963">Cytoplasm</keyword>
<dbReference type="InterPro" id="IPR003593">
    <property type="entry name" value="AAA+_ATPase"/>
</dbReference>